<feature type="transmembrane region" description="Helical" evidence="7">
    <location>
        <begin position="388"/>
        <end position="410"/>
    </location>
</feature>
<feature type="transmembrane region" description="Helical" evidence="7">
    <location>
        <begin position="493"/>
        <end position="518"/>
    </location>
</feature>
<feature type="domain" description="Glycosyltransferase 2-like" evidence="8">
    <location>
        <begin position="86"/>
        <end position="188"/>
    </location>
</feature>
<dbReference type="Pfam" id="PF07238">
    <property type="entry name" value="PilZ"/>
    <property type="match status" value="1"/>
</dbReference>
<evidence type="ECO:0000256" key="2">
    <source>
        <dbReference type="ARBA" id="ARBA00022676"/>
    </source>
</evidence>
<evidence type="ECO:0000259" key="8">
    <source>
        <dbReference type="Pfam" id="PF00535"/>
    </source>
</evidence>
<keyword evidence="6 7" id="KW-0472">Membrane</keyword>
<keyword evidence="3 11" id="KW-0808">Transferase</keyword>
<dbReference type="SUPFAM" id="SSF53448">
    <property type="entry name" value="Nucleotide-diphospho-sugar transferases"/>
    <property type="match status" value="1"/>
</dbReference>
<evidence type="ECO:0000256" key="3">
    <source>
        <dbReference type="ARBA" id="ARBA00022679"/>
    </source>
</evidence>
<dbReference type="SUPFAM" id="SSF141371">
    <property type="entry name" value="PilZ domain-like"/>
    <property type="match status" value="1"/>
</dbReference>
<dbReference type="Gene3D" id="3.90.550.10">
    <property type="entry name" value="Spore Coat Polysaccharide Biosynthesis Protein SpsA, Chain A"/>
    <property type="match status" value="1"/>
</dbReference>
<dbReference type="PANTHER" id="PTHR43867">
    <property type="entry name" value="CELLULOSE SYNTHASE CATALYTIC SUBUNIT A [UDP-FORMING]"/>
    <property type="match status" value="1"/>
</dbReference>
<evidence type="ECO:0000259" key="9">
    <source>
        <dbReference type="Pfam" id="PF07238"/>
    </source>
</evidence>
<evidence type="ECO:0000256" key="7">
    <source>
        <dbReference type="SAM" id="Phobius"/>
    </source>
</evidence>
<protein>
    <submittedName>
        <fullName evidence="11">Glycosyltransferase</fullName>
        <ecNumber evidence="11">2.4.-.-</ecNumber>
    </submittedName>
</protein>
<dbReference type="InterPro" id="IPR050321">
    <property type="entry name" value="Glycosyltr_2/OpgH_subfam"/>
</dbReference>
<feature type="transmembrane region" description="Helical" evidence="7">
    <location>
        <begin position="39"/>
        <end position="61"/>
    </location>
</feature>
<organism evidence="11 12">
    <name type="scientific">Lacrimispora xylanolytica</name>
    <dbReference type="NCBI Taxonomy" id="29375"/>
    <lineage>
        <taxon>Bacteria</taxon>
        <taxon>Bacillati</taxon>
        <taxon>Bacillota</taxon>
        <taxon>Clostridia</taxon>
        <taxon>Lachnospirales</taxon>
        <taxon>Lachnospiraceae</taxon>
        <taxon>Lacrimispora</taxon>
    </lineage>
</organism>
<dbReference type="GO" id="GO:0016757">
    <property type="term" value="F:glycosyltransferase activity"/>
    <property type="evidence" value="ECO:0007669"/>
    <property type="project" value="UniProtKB-KW"/>
</dbReference>
<evidence type="ECO:0000313" key="12">
    <source>
        <dbReference type="Proteomes" id="UP001163115"/>
    </source>
</evidence>
<dbReference type="EMBL" id="CP113524">
    <property type="protein sequence ID" value="WAJ25392.1"/>
    <property type="molecule type" value="Genomic_DNA"/>
</dbReference>
<proteinExistence type="predicted"/>
<keyword evidence="12" id="KW-1185">Reference proteome</keyword>
<gene>
    <name evidence="11" type="ORF">OW255_07750</name>
</gene>
<dbReference type="InterPro" id="IPR029044">
    <property type="entry name" value="Nucleotide-diphossugar_trans"/>
</dbReference>
<evidence type="ECO:0000256" key="6">
    <source>
        <dbReference type="ARBA" id="ARBA00023136"/>
    </source>
</evidence>
<accession>A0ABY7AIM5</accession>
<dbReference type="EC" id="2.4.-.-" evidence="11"/>
<sequence>MSVEKKRNMVFVITIILMTIYLVWRMLFTLPLEEGVLNVIFGVLLILAETITVFTTFELFFQKMRMNHYRLECPEIPEECYPDVDVFIATHNEPKDLLYKTVNACTFMSYPDKSKVHIYLCDDGNREEIKKLAEEFSIGYLGFSGNKHAKSGNYNYAMSHTSSPLIATFDADMIPQHTFLLKTVPYFLLPKMIKDNGVWRLRREDEKEDSLKLGLVQTPQSFYNPDLFQFNLYAEGNIPNEQDFFSKEINTMRNSSNAIAYTGSNTVISRKAMEVIGGFPIKTITEDFETSIRLQKAGYITYATDEIQAAGLTTTTIKSMLKQRIRWARGIIQSLQNTHAIFTPKLPILSRITYLNSYLYWWSFFNRLIFILSPILFALFDFQIVNTGFWGIVIFWLPAYFFYSISMRYLSSNIRNQRWSQIIDTIFMPYLIVPVLLESLHIHQRTFKVTNKKEEGDFKSFQVSLFAIPHAVLLVLSVAAMVRFVYGKYGWALFYSSIIIFWIFYNMVALLYALFFMLGRPAYRSNERIRADEEVHVKYQQSSHEARTVDVSENGVAFKAKMPIYLPENETIKLVITTPLYTACLIGKIVYVKEHRDGWQYSAKITPVDEANKRQYMQIIYDRTHTLPMQMDMWITAYDDILRNIRKRVSQPFYDKRKQPRIQLDKLVVFADGSSCRLLSFNYLYFSAVDFQTDKGMDATYTFTTPAGTVMVLKRTGKYLNQSEEELLEVMNLKDLVSKSLINTILAEITDGRKYGMTPHELPSVKKSIPILEEADDPDEIDNIIGRIQGEQIVYELTDKDTDEIDELIRRIQGDLIAFDPELLEELSRYAV</sequence>
<dbReference type="InterPro" id="IPR009875">
    <property type="entry name" value="PilZ_domain"/>
</dbReference>
<feature type="transmembrane region" description="Helical" evidence="7">
    <location>
        <begin position="9"/>
        <end position="27"/>
    </location>
</feature>
<keyword evidence="2 11" id="KW-0328">Glycosyltransferase</keyword>
<feature type="transmembrane region" description="Helical" evidence="7">
    <location>
        <begin position="422"/>
        <end position="443"/>
    </location>
</feature>
<evidence type="ECO:0000259" key="10">
    <source>
        <dbReference type="Pfam" id="PF13632"/>
    </source>
</evidence>
<evidence type="ECO:0000313" key="11">
    <source>
        <dbReference type="EMBL" id="WAJ25392.1"/>
    </source>
</evidence>
<feature type="domain" description="Glycosyltransferase 2-like" evidence="10">
    <location>
        <begin position="244"/>
        <end position="399"/>
    </location>
</feature>
<dbReference type="InterPro" id="IPR001173">
    <property type="entry name" value="Glyco_trans_2-like"/>
</dbReference>
<dbReference type="Gene3D" id="2.40.10.220">
    <property type="entry name" value="predicted glycosyltransferase like domains"/>
    <property type="match status" value="1"/>
</dbReference>
<dbReference type="Pfam" id="PF13632">
    <property type="entry name" value="Glyco_trans_2_3"/>
    <property type="match status" value="1"/>
</dbReference>
<name>A0ABY7AIM5_9FIRM</name>
<keyword evidence="4 7" id="KW-0812">Transmembrane</keyword>
<comment type="subcellular location">
    <subcellularLocation>
        <location evidence="1">Membrane</location>
        <topology evidence="1">Multi-pass membrane protein</topology>
    </subcellularLocation>
</comment>
<evidence type="ECO:0000256" key="4">
    <source>
        <dbReference type="ARBA" id="ARBA00022692"/>
    </source>
</evidence>
<dbReference type="Pfam" id="PF00535">
    <property type="entry name" value="Glycos_transf_2"/>
    <property type="match status" value="1"/>
</dbReference>
<feature type="transmembrane region" description="Helical" evidence="7">
    <location>
        <begin position="359"/>
        <end position="382"/>
    </location>
</feature>
<feature type="transmembrane region" description="Helical" evidence="7">
    <location>
        <begin position="463"/>
        <end position="486"/>
    </location>
</feature>
<dbReference type="Proteomes" id="UP001163115">
    <property type="component" value="Chromosome"/>
</dbReference>
<dbReference type="CDD" id="cd06421">
    <property type="entry name" value="CESA_CelA_like"/>
    <property type="match status" value="1"/>
</dbReference>
<evidence type="ECO:0000256" key="5">
    <source>
        <dbReference type="ARBA" id="ARBA00022989"/>
    </source>
</evidence>
<feature type="domain" description="PilZ" evidence="9">
    <location>
        <begin position="524"/>
        <end position="621"/>
    </location>
</feature>
<dbReference type="RefSeq" id="WP_268116273.1">
    <property type="nucleotide sequence ID" value="NZ_CP113524.1"/>
</dbReference>
<keyword evidence="5 7" id="KW-1133">Transmembrane helix</keyword>
<dbReference type="PANTHER" id="PTHR43867:SF2">
    <property type="entry name" value="CELLULOSE SYNTHASE CATALYTIC SUBUNIT A [UDP-FORMING]"/>
    <property type="match status" value="1"/>
</dbReference>
<evidence type="ECO:0000256" key="1">
    <source>
        <dbReference type="ARBA" id="ARBA00004141"/>
    </source>
</evidence>
<reference evidence="11" key="1">
    <citation type="submission" date="2022-11" db="EMBL/GenBank/DDBJ databases">
        <title>Lacrimispora xylanolytica sy1, complete genome.</title>
        <authorList>
            <person name="Choi S."/>
        </authorList>
    </citation>
    <scope>NUCLEOTIDE SEQUENCE</scope>
    <source>
        <strain evidence="11">Sy1</strain>
    </source>
</reference>